<keyword evidence="3" id="KW-1185">Reference proteome</keyword>
<feature type="transmembrane region" description="Helical" evidence="1">
    <location>
        <begin position="53"/>
        <end position="76"/>
    </location>
</feature>
<protein>
    <submittedName>
        <fullName evidence="2">DUF2269 domain-containing protein</fullName>
    </submittedName>
</protein>
<evidence type="ECO:0000313" key="3">
    <source>
        <dbReference type="Proteomes" id="UP000643610"/>
    </source>
</evidence>
<dbReference type="Pfam" id="PF10027">
    <property type="entry name" value="DUF2269"/>
    <property type="match status" value="1"/>
</dbReference>
<comment type="caution">
    <text evidence="2">The sequence shown here is derived from an EMBL/GenBank/DDBJ whole genome shotgun (WGS) entry which is preliminary data.</text>
</comment>
<proteinExistence type="predicted"/>
<dbReference type="Proteomes" id="UP000643610">
    <property type="component" value="Unassembled WGS sequence"/>
</dbReference>
<accession>A0ABR6XKG8</accession>
<reference evidence="2 3" key="1">
    <citation type="submission" date="2020-08" db="EMBL/GenBank/DDBJ databases">
        <title>Novel species isolated from subtropical streams in China.</title>
        <authorList>
            <person name="Lu H."/>
        </authorList>
    </citation>
    <scope>NUCLEOTIDE SEQUENCE [LARGE SCALE GENOMIC DNA]</scope>
    <source>
        <strain evidence="2 3">KCTC 52442</strain>
    </source>
</reference>
<dbReference type="EMBL" id="JACOFU010000001">
    <property type="protein sequence ID" value="MBC3830006.1"/>
    <property type="molecule type" value="Genomic_DNA"/>
</dbReference>
<evidence type="ECO:0000256" key="1">
    <source>
        <dbReference type="SAM" id="Phobius"/>
    </source>
</evidence>
<keyword evidence="1" id="KW-0812">Transmembrane</keyword>
<evidence type="ECO:0000313" key="2">
    <source>
        <dbReference type="EMBL" id="MBC3830006.1"/>
    </source>
</evidence>
<feature type="transmembrane region" description="Helical" evidence="1">
    <location>
        <begin position="82"/>
        <end position="103"/>
    </location>
</feature>
<organism evidence="2 3">
    <name type="scientific">Undibacterium amnicola</name>
    <dbReference type="NCBI Taxonomy" id="1834038"/>
    <lineage>
        <taxon>Bacteria</taxon>
        <taxon>Pseudomonadati</taxon>
        <taxon>Pseudomonadota</taxon>
        <taxon>Betaproteobacteria</taxon>
        <taxon>Burkholderiales</taxon>
        <taxon>Oxalobacteraceae</taxon>
        <taxon>Undibacterium</taxon>
    </lineage>
</organism>
<keyword evidence="1" id="KW-1133">Transmembrane helix</keyword>
<gene>
    <name evidence="2" type="ORF">H8K33_00630</name>
</gene>
<name>A0ABR6XKG8_9BURK</name>
<dbReference type="RefSeq" id="WP_186889056.1">
    <property type="nucleotide sequence ID" value="NZ_JACOFU010000001.1"/>
</dbReference>
<keyword evidence="1" id="KW-0472">Membrane</keyword>
<feature type="transmembrane region" description="Helical" evidence="1">
    <location>
        <begin position="12"/>
        <end position="32"/>
    </location>
</feature>
<dbReference type="InterPro" id="IPR018729">
    <property type="entry name" value="DUF2269_transmembrane"/>
</dbReference>
<feature type="transmembrane region" description="Helical" evidence="1">
    <location>
        <begin position="134"/>
        <end position="151"/>
    </location>
</feature>
<sequence length="158" mass="17887">MNTYLLLKTLHIISSVLLVGTGFGSAFYLYFINRSKNVAAIAEVSRLVVIADWCFTTPAVIIQPISGIALTMMAGWALHTPWILLSLVLYLLAGACWLPVVWLQIKMRNMAKSACAQQQELPSLYWQYARYWEYLGYPAFLAMLAVFYLMVNKPALWA</sequence>